<name>A0A820X1Q2_9BILA</name>
<dbReference type="Proteomes" id="UP000663851">
    <property type="component" value="Unassembled WGS sequence"/>
</dbReference>
<dbReference type="SUPFAM" id="SSF53254">
    <property type="entry name" value="Phosphoglycerate mutase-like"/>
    <property type="match status" value="1"/>
</dbReference>
<dbReference type="OrthoDB" id="414418at2759"/>
<dbReference type="PANTHER" id="PTHR16469:SF27">
    <property type="entry name" value="UBIQUITIN-ASSOCIATED AND SH3 DOMAIN-CONTAINING BA-RELATED"/>
    <property type="match status" value="1"/>
</dbReference>
<organism evidence="5 7">
    <name type="scientific">Rotaria socialis</name>
    <dbReference type="NCBI Taxonomy" id="392032"/>
    <lineage>
        <taxon>Eukaryota</taxon>
        <taxon>Metazoa</taxon>
        <taxon>Spiralia</taxon>
        <taxon>Gnathifera</taxon>
        <taxon>Rotifera</taxon>
        <taxon>Eurotatoria</taxon>
        <taxon>Bdelloidea</taxon>
        <taxon>Philodinida</taxon>
        <taxon>Philodinidae</taxon>
        <taxon>Rotaria</taxon>
    </lineage>
</organism>
<dbReference type="Proteomes" id="UP000663825">
    <property type="component" value="Unassembled WGS sequence"/>
</dbReference>
<dbReference type="SMART" id="SM00855">
    <property type="entry name" value="PGAM"/>
    <property type="match status" value="1"/>
</dbReference>
<evidence type="ECO:0000313" key="6">
    <source>
        <dbReference type="EMBL" id="CAF4801544.1"/>
    </source>
</evidence>
<dbReference type="Proteomes" id="UP000663833">
    <property type="component" value="Unassembled WGS sequence"/>
</dbReference>
<evidence type="ECO:0000313" key="8">
    <source>
        <dbReference type="Proteomes" id="UP000663873"/>
    </source>
</evidence>
<dbReference type="EMBL" id="CAJOBO010004570">
    <property type="protein sequence ID" value="CAF4524530.1"/>
    <property type="molecule type" value="Genomic_DNA"/>
</dbReference>
<proteinExistence type="predicted"/>
<sequence length="335" mass="39067">MYPALDGYYQAPRSLHRQSLLYNNGYLASEDSDYYSSTSGRKDTRLRFIIIRHGERVDNNYGPGWTQHAFNYTGQYYPFDANMPPSLPFRLNWLDYETDAPLTLRGLQQSWNVGNAFAQQSIPIAACYSSPAIRCIQTADQILGGMNRKMHMPIRIELGLFECSSWYAGSPINFMSYQELINGGLNIDTQYHSYTKYLRPSENEYQYYERSKDTMKKLFKLHRKTGGTILIVAHAPSLEVLTRQLMNEQPRPEQLLNLASRVDYCSMTIVDREPSSKSWQFQNSIDQQVDWQQQQQQQLQQQQLQQQQLQHWNQTLTRSTTRPYASTNLFANYPI</sequence>
<keyword evidence="8" id="KW-1185">Reference proteome</keyword>
<evidence type="ECO:0000313" key="5">
    <source>
        <dbReference type="EMBL" id="CAF4524530.1"/>
    </source>
</evidence>
<dbReference type="Proteomes" id="UP000663872">
    <property type="component" value="Unassembled WGS sequence"/>
</dbReference>
<protein>
    <recommendedName>
        <fullName evidence="9">Phosphoglycerate mutase</fullName>
    </recommendedName>
</protein>
<dbReference type="Gene3D" id="3.40.50.1240">
    <property type="entry name" value="Phosphoglycerate mutase-like"/>
    <property type="match status" value="1"/>
</dbReference>
<gene>
    <name evidence="3" type="ORF">GRG538_LOCUS33133</name>
    <name evidence="5" type="ORF">HFQ381_LOCUS29333</name>
    <name evidence="2" type="ORF">LUA448_LOCUS9942</name>
    <name evidence="6" type="ORF">QYT958_LOCUS23905</name>
    <name evidence="1" type="ORF">TIS948_LOCUS19583</name>
    <name evidence="4" type="ORF">UJA718_LOCUS14139</name>
</gene>
<dbReference type="EMBL" id="CAJOBR010004949">
    <property type="protein sequence ID" value="CAF4801544.1"/>
    <property type="molecule type" value="Genomic_DNA"/>
</dbReference>
<dbReference type="AlphaFoldDB" id="A0A820X1Q2"/>
<evidence type="ECO:0000313" key="2">
    <source>
        <dbReference type="EMBL" id="CAF3320951.1"/>
    </source>
</evidence>
<comment type="caution">
    <text evidence="5">The sequence shown here is derived from an EMBL/GenBank/DDBJ whole genome shotgun (WGS) entry which is preliminary data.</text>
</comment>
<dbReference type="InterPro" id="IPR013078">
    <property type="entry name" value="His_Pase_superF_clade-1"/>
</dbReference>
<evidence type="ECO:0008006" key="9">
    <source>
        <dbReference type="Google" id="ProtNLM"/>
    </source>
</evidence>
<dbReference type="Proteomes" id="UP000663873">
    <property type="component" value="Unassembled WGS sequence"/>
</dbReference>
<reference evidence="5" key="1">
    <citation type="submission" date="2021-02" db="EMBL/GenBank/DDBJ databases">
        <authorList>
            <person name="Nowell W R."/>
        </authorList>
    </citation>
    <scope>NUCLEOTIDE SEQUENCE</scope>
</reference>
<dbReference type="EMBL" id="CAJNYD010001158">
    <property type="protein sequence ID" value="CAF3320951.1"/>
    <property type="molecule type" value="Genomic_DNA"/>
</dbReference>
<dbReference type="EMBL" id="CAJOBP010001970">
    <property type="protein sequence ID" value="CAF4325313.1"/>
    <property type="molecule type" value="Genomic_DNA"/>
</dbReference>
<evidence type="ECO:0000313" key="1">
    <source>
        <dbReference type="EMBL" id="CAF3314352.1"/>
    </source>
</evidence>
<dbReference type="PANTHER" id="PTHR16469">
    <property type="entry name" value="UBIQUITIN-ASSOCIATED AND SH3 DOMAIN-CONTAINING BA-RELATED"/>
    <property type="match status" value="1"/>
</dbReference>
<dbReference type="CDD" id="cd07067">
    <property type="entry name" value="HP_PGM_like"/>
    <property type="match status" value="1"/>
</dbReference>
<dbReference type="InterPro" id="IPR051710">
    <property type="entry name" value="Phosphatase_SH3-domain"/>
</dbReference>
<evidence type="ECO:0000313" key="3">
    <source>
        <dbReference type="EMBL" id="CAF3782893.1"/>
    </source>
</evidence>
<dbReference type="EMBL" id="CAJNYT010005881">
    <property type="protein sequence ID" value="CAF3782893.1"/>
    <property type="molecule type" value="Genomic_DNA"/>
</dbReference>
<dbReference type="Proteomes" id="UP000663848">
    <property type="component" value="Unassembled WGS sequence"/>
</dbReference>
<evidence type="ECO:0000313" key="4">
    <source>
        <dbReference type="EMBL" id="CAF4325313.1"/>
    </source>
</evidence>
<accession>A0A820X1Q2</accession>
<dbReference type="Pfam" id="PF00300">
    <property type="entry name" value="His_Phos_1"/>
    <property type="match status" value="1"/>
</dbReference>
<dbReference type="EMBL" id="CAJNXB010003445">
    <property type="protein sequence ID" value="CAF3314352.1"/>
    <property type="molecule type" value="Genomic_DNA"/>
</dbReference>
<evidence type="ECO:0000313" key="7">
    <source>
        <dbReference type="Proteomes" id="UP000663851"/>
    </source>
</evidence>
<dbReference type="InterPro" id="IPR029033">
    <property type="entry name" value="His_PPase_superfam"/>
</dbReference>